<feature type="transmembrane region" description="Helical" evidence="1">
    <location>
        <begin position="12"/>
        <end position="31"/>
    </location>
</feature>
<reference evidence="2" key="2">
    <citation type="submission" date="2023-03" db="EMBL/GenBank/DDBJ databases">
        <authorList>
            <person name="Inwood S.N."/>
            <person name="Skelly J.G."/>
            <person name="Guhlin J."/>
            <person name="Harrop T.W.R."/>
            <person name="Goldson S.G."/>
            <person name="Dearden P.K."/>
        </authorList>
    </citation>
    <scope>NUCLEOTIDE SEQUENCE</scope>
    <source>
        <strain evidence="2">Lincoln</strain>
        <tissue evidence="2">Whole body</tissue>
    </source>
</reference>
<evidence type="ECO:0000256" key="1">
    <source>
        <dbReference type="SAM" id="Phobius"/>
    </source>
</evidence>
<reference evidence="2" key="1">
    <citation type="journal article" date="2023" name="bioRxiv">
        <title>Scaffold-level genome assemblies of two parasitoid biocontrol wasps reveal the parthenogenesis mechanism and an associated novel virus.</title>
        <authorList>
            <person name="Inwood S."/>
            <person name="Skelly J."/>
            <person name="Guhlin J."/>
            <person name="Harrop T."/>
            <person name="Goldson S."/>
            <person name="Dearden P."/>
        </authorList>
    </citation>
    <scope>NUCLEOTIDE SEQUENCE</scope>
    <source>
        <strain evidence="2">Lincoln</strain>
        <tissue evidence="2">Whole body</tissue>
    </source>
</reference>
<keyword evidence="3" id="KW-1185">Reference proteome</keyword>
<dbReference type="EMBL" id="JAQQBR010000001">
    <property type="protein sequence ID" value="KAK0183341.1"/>
    <property type="molecule type" value="Genomic_DNA"/>
</dbReference>
<keyword evidence="1" id="KW-0472">Membrane</keyword>
<sequence>MYKFSMGFNMYIYIQGIIIAPPVFVALAAPIKSKHHNCFNTIRAKTSDETIQFEMAYLKLSFGISGITILFITLLIGYAIGEYEHLFNNGNGLCVGTNCPDRSGNGVSGAMWFGPRLGRRRRSGGMSIDNDNEIDDIIKAIGGGTWNFIPYYGVGEKRHSTQFTPRLGRELDEFLQKAIAINNNNHQTHSLDTKLSDVDLHRQLIQPISIPLFQPRLGRQQIYIPSTRLDH</sequence>
<organism evidence="2 3">
    <name type="scientific">Microctonus hyperodae</name>
    <name type="common">Parasitoid wasp</name>
    <dbReference type="NCBI Taxonomy" id="165561"/>
    <lineage>
        <taxon>Eukaryota</taxon>
        <taxon>Metazoa</taxon>
        <taxon>Ecdysozoa</taxon>
        <taxon>Arthropoda</taxon>
        <taxon>Hexapoda</taxon>
        <taxon>Insecta</taxon>
        <taxon>Pterygota</taxon>
        <taxon>Neoptera</taxon>
        <taxon>Endopterygota</taxon>
        <taxon>Hymenoptera</taxon>
        <taxon>Apocrita</taxon>
        <taxon>Ichneumonoidea</taxon>
        <taxon>Braconidae</taxon>
        <taxon>Euphorinae</taxon>
        <taxon>Microctonus</taxon>
    </lineage>
</organism>
<keyword evidence="1" id="KW-0812">Transmembrane</keyword>
<name>A0AA39L3C8_MICHY</name>
<keyword evidence="1" id="KW-1133">Transmembrane helix</keyword>
<feature type="transmembrane region" description="Helical" evidence="1">
    <location>
        <begin position="60"/>
        <end position="81"/>
    </location>
</feature>
<evidence type="ECO:0000313" key="2">
    <source>
        <dbReference type="EMBL" id="KAK0183341.1"/>
    </source>
</evidence>
<dbReference type="AlphaFoldDB" id="A0AA39L3C8"/>
<protein>
    <submittedName>
        <fullName evidence="2">Uncharacterized protein</fullName>
    </submittedName>
</protein>
<comment type="caution">
    <text evidence="2">The sequence shown here is derived from an EMBL/GenBank/DDBJ whole genome shotgun (WGS) entry which is preliminary data.</text>
</comment>
<evidence type="ECO:0000313" key="3">
    <source>
        <dbReference type="Proteomes" id="UP001168972"/>
    </source>
</evidence>
<gene>
    <name evidence="2" type="ORF">PV327_001392</name>
</gene>
<dbReference type="Proteomes" id="UP001168972">
    <property type="component" value="Unassembled WGS sequence"/>
</dbReference>
<proteinExistence type="predicted"/>
<accession>A0AA39L3C8</accession>